<proteinExistence type="predicted"/>
<evidence type="ECO:0000256" key="1">
    <source>
        <dbReference type="SAM" id="SignalP"/>
    </source>
</evidence>
<sequence length="214" mass="25007">MRIFSTVFTIILISNIVKSYNSRKNFIIGATPLCQDPFGMQESYNIRIPTEDKVTMFLFLSTELKEEVQRDSEKQNNYPGFLTKTGFCNQKIKITDSLSDEILKLHGRKSTDLNSTEYHVGFFYESKYPGMVKKIPDDCEDPGKVTVDEILCDFGELDPNKVRTISENTYQYRLLLHMYSHLLNRDSYYPKGPDRSKTQIEPNFEKYKERFKGK</sequence>
<evidence type="ECO:0000313" key="3">
    <source>
        <dbReference type="WBParaSite" id="SPAL_0000398800.1"/>
    </source>
</evidence>
<protein>
    <submittedName>
        <fullName evidence="3">NTR domain-containing protein</fullName>
    </submittedName>
</protein>
<feature type="signal peptide" evidence="1">
    <location>
        <begin position="1"/>
        <end position="19"/>
    </location>
</feature>
<dbReference type="Proteomes" id="UP000046392">
    <property type="component" value="Unplaced"/>
</dbReference>
<organism evidence="2 3">
    <name type="scientific">Strongyloides papillosus</name>
    <name type="common">Intestinal threadworm</name>
    <dbReference type="NCBI Taxonomy" id="174720"/>
    <lineage>
        <taxon>Eukaryota</taxon>
        <taxon>Metazoa</taxon>
        <taxon>Ecdysozoa</taxon>
        <taxon>Nematoda</taxon>
        <taxon>Chromadorea</taxon>
        <taxon>Rhabditida</taxon>
        <taxon>Tylenchina</taxon>
        <taxon>Panagrolaimomorpha</taxon>
        <taxon>Strongyloidoidea</taxon>
        <taxon>Strongyloididae</taxon>
        <taxon>Strongyloides</taxon>
    </lineage>
</organism>
<evidence type="ECO:0000313" key="2">
    <source>
        <dbReference type="Proteomes" id="UP000046392"/>
    </source>
</evidence>
<reference evidence="3" key="1">
    <citation type="submission" date="2017-02" db="UniProtKB">
        <authorList>
            <consortium name="WormBaseParasite"/>
        </authorList>
    </citation>
    <scope>IDENTIFICATION</scope>
</reference>
<keyword evidence="2" id="KW-1185">Reference proteome</keyword>
<accession>A0A0N5BD99</accession>
<dbReference type="AlphaFoldDB" id="A0A0N5BD99"/>
<name>A0A0N5BD99_STREA</name>
<keyword evidence="1" id="KW-0732">Signal</keyword>
<feature type="chain" id="PRO_5005894198" evidence="1">
    <location>
        <begin position="20"/>
        <end position="214"/>
    </location>
</feature>
<dbReference type="WBParaSite" id="SPAL_0000398800.1">
    <property type="protein sequence ID" value="SPAL_0000398800.1"/>
    <property type="gene ID" value="SPAL_0000398800"/>
</dbReference>